<dbReference type="PANTHER" id="PTHR43000">
    <property type="entry name" value="DTDP-D-GLUCOSE 4,6-DEHYDRATASE-RELATED"/>
    <property type="match status" value="1"/>
</dbReference>
<dbReference type="Gene3D" id="3.90.25.10">
    <property type="entry name" value="UDP-galactose 4-epimerase, domain 1"/>
    <property type="match status" value="1"/>
</dbReference>
<gene>
    <name evidence="3" type="ORF">ENL96_02675</name>
</gene>
<feature type="domain" description="NAD-dependent epimerase/dehydratase" evidence="2">
    <location>
        <begin position="5"/>
        <end position="241"/>
    </location>
</feature>
<dbReference type="InterPro" id="IPR001509">
    <property type="entry name" value="Epimerase_deHydtase"/>
</dbReference>
<accession>A0A7C5YRE0</accession>
<reference evidence="3" key="1">
    <citation type="journal article" date="2020" name="mSystems">
        <title>Genome- and Community-Level Interaction Insights into Carbon Utilization and Element Cycling Functions of Hydrothermarchaeota in Hydrothermal Sediment.</title>
        <authorList>
            <person name="Zhou Z."/>
            <person name="Liu Y."/>
            <person name="Xu W."/>
            <person name="Pan J."/>
            <person name="Luo Z.H."/>
            <person name="Li M."/>
        </authorList>
    </citation>
    <scope>NUCLEOTIDE SEQUENCE [LARGE SCALE GENOMIC DNA]</scope>
    <source>
        <strain evidence="3">SpSt-1042</strain>
    </source>
</reference>
<organism evidence="3">
    <name type="scientific">candidate division CPR3 bacterium</name>
    <dbReference type="NCBI Taxonomy" id="2268181"/>
    <lineage>
        <taxon>Bacteria</taxon>
        <taxon>Bacteria division CPR3</taxon>
    </lineage>
</organism>
<name>A0A7C5YRE0_UNCC3</name>
<dbReference type="EMBL" id="DRVY01000081">
    <property type="protein sequence ID" value="HHR92393.1"/>
    <property type="molecule type" value="Genomic_DNA"/>
</dbReference>
<dbReference type="CDD" id="cd05256">
    <property type="entry name" value="UDP_AE_SDR_e"/>
    <property type="match status" value="1"/>
</dbReference>
<sequence length="313" mass="34429">MANYLVTGGAGFIGSHIVEELLKRGERVRVIDNLSTGKIENINAFLDRIEFFNIDLREMDKVAESVKGIDYILHQAAIPSVPRSIVDPVSSNSSNIDGTLNLLIAAKEAKVKRIIIASSSSVYGDSEVLPKREDMVPNPISPYAVTKLAEELYGHVFYRVYGLGTVSLRYFNVFGPRQDPESQYAAVIPKFITMMLNNEQPIIFGDGTQSRDFTYIKNVVEANILAATAPNVGHGESINIACGSSVTLNELVVKINEIIGTDIKPKYTTPRTGDVKHSLADINKAKEMLGYSVEVPFIEGLKATISWYKRSGK</sequence>
<dbReference type="InterPro" id="IPR036291">
    <property type="entry name" value="NAD(P)-bd_dom_sf"/>
</dbReference>
<evidence type="ECO:0000256" key="1">
    <source>
        <dbReference type="ARBA" id="ARBA00007637"/>
    </source>
</evidence>
<comment type="caution">
    <text evidence="3">The sequence shown here is derived from an EMBL/GenBank/DDBJ whole genome shotgun (WGS) entry which is preliminary data.</text>
</comment>
<dbReference type="AlphaFoldDB" id="A0A7C5YRE0"/>
<protein>
    <submittedName>
        <fullName evidence="3">SDR family oxidoreductase</fullName>
    </submittedName>
</protein>
<dbReference type="SUPFAM" id="SSF51735">
    <property type="entry name" value="NAD(P)-binding Rossmann-fold domains"/>
    <property type="match status" value="1"/>
</dbReference>
<dbReference type="Pfam" id="PF01370">
    <property type="entry name" value="Epimerase"/>
    <property type="match status" value="1"/>
</dbReference>
<evidence type="ECO:0000313" key="3">
    <source>
        <dbReference type="EMBL" id="HHR92393.1"/>
    </source>
</evidence>
<proteinExistence type="inferred from homology"/>
<comment type="similarity">
    <text evidence="1">Belongs to the NAD(P)-dependent epimerase/dehydratase family.</text>
</comment>
<dbReference type="PRINTS" id="PR01713">
    <property type="entry name" value="NUCEPIMERASE"/>
</dbReference>
<dbReference type="Gene3D" id="3.40.50.720">
    <property type="entry name" value="NAD(P)-binding Rossmann-like Domain"/>
    <property type="match status" value="1"/>
</dbReference>
<evidence type="ECO:0000259" key="2">
    <source>
        <dbReference type="Pfam" id="PF01370"/>
    </source>
</evidence>